<dbReference type="GO" id="GO:0004190">
    <property type="term" value="F:aspartic-type endopeptidase activity"/>
    <property type="evidence" value="ECO:0007669"/>
    <property type="project" value="UniProtKB-KW"/>
</dbReference>
<dbReference type="KEGG" id="sgra:EX895_003731"/>
<dbReference type="InterPro" id="IPR021109">
    <property type="entry name" value="Peptidase_aspartic_dom_sf"/>
</dbReference>
<feature type="region of interest" description="Disordered" evidence="6">
    <location>
        <begin position="491"/>
        <end position="510"/>
    </location>
</feature>
<keyword evidence="3" id="KW-0064">Aspartyl protease</keyword>
<accession>A0A4U7KRG8</accession>
<dbReference type="GO" id="GO:0009277">
    <property type="term" value="C:fungal-type cell wall"/>
    <property type="evidence" value="ECO:0007669"/>
    <property type="project" value="TreeGrafter"/>
</dbReference>
<dbReference type="GO" id="GO:0031505">
    <property type="term" value="P:fungal-type cell wall organization"/>
    <property type="evidence" value="ECO:0007669"/>
    <property type="project" value="TreeGrafter"/>
</dbReference>
<dbReference type="PANTHER" id="PTHR47965:SF12">
    <property type="entry name" value="ASPARTIC PROTEINASE 3-RELATED"/>
    <property type="match status" value="1"/>
</dbReference>
<gene>
    <name evidence="8" type="ORF">EX895_003731</name>
</gene>
<evidence type="ECO:0000256" key="6">
    <source>
        <dbReference type="SAM" id="MobiDB-lite"/>
    </source>
</evidence>
<feature type="region of interest" description="Disordered" evidence="6">
    <location>
        <begin position="186"/>
        <end position="218"/>
    </location>
</feature>
<keyword evidence="2 7" id="KW-0732">Signal</keyword>
<comment type="caution">
    <text evidence="8">The sequence shown here is derived from an EMBL/GenBank/DDBJ whole genome shotgun (WGS) entry which is preliminary data.</text>
</comment>
<sequence length="566" mass="60140">MTTSTSEPRLLATRLTLLFPLLLLLLLLLLLSLCCDATLIRRDEHAIVIPLTYAPKSDLFTATISIGSSGSTYNLIVDTGSPFLALQNALFHPSPSTYDPQNKGQPDMGGGGGYMFTTPDADKKEERPKMHFVVDSAWLVEASGVRAGAGAKAGNVTVGLTQLDDLNEAQGILGLSPPFSLVGGASVGGKSGKSKRDASAPPPPSAVGKEGAPPAQQAGKLPSLDVSFLHSYLSSESRKTLGMIGSSHFYLDFTPSTILNPVPTGELVFPLTGTMLPTTTSGYNYSGAITIDPSSGSTYPSHPFWGIAHRSDLRFVLGDAVLEDVRIDAVLLDSGTSGIIAPPSEVEKIFAATRDRIAISAGREGEGKAVLGKARCSEDLRMGFELGAGNRALFESVRRTAQPDGRFVETKHDAEGWGKRGLYDGLVVWKSYADTVSNSIHGLLHGLSDWLHLFPPADADGAAIAKRHLRSHKLLRRVPLLRVGVDLLPPSSAPPAAQDNASGAAEPDEKNCQVSLIGSPQVEAMFPSNGPNFKVWILGLEFFQSNLIYHNLDTAQTVVVPRNSPS</sequence>
<evidence type="ECO:0008006" key="10">
    <source>
        <dbReference type="Google" id="ProtNLM"/>
    </source>
</evidence>
<feature type="signal peptide" evidence="7">
    <location>
        <begin position="1"/>
        <end position="37"/>
    </location>
</feature>
<dbReference type="Proteomes" id="UP000306050">
    <property type="component" value="Chromosome SGRAM_22"/>
</dbReference>
<dbReference type="GeneID" id="40726626"/>
<proteinExistence type="predicted"/>
<dbReference type="Gene3D" id="2.40.70.10">
    <property type="entry name" value="Acid Proteases"/>
    <property type="match status" value="1"/>
</dbReference>
<dbReference type="SUPFAM" id="SSF50630">
    <property type="entry name" value="Acid proteases"/>
    <property type="match status" value="1"/>
</dbReference>
<evidence type="ECO:0000256" key="1">
    <source>
        <dbReference type="ARBA" id="ARBA00022670"/>
    </source>
</evidence>
<evidence type="ECO:0000256" key="3">
    <source>
        <dbReference type="ARBA" id="ARBA00022750"/>
    </source>
</evidence>
<dbReference type="GO" id="GO:0005576">
    <property type="term" value="C:extracellular region"/>
    <property type="evidence" value="ECO:0007669"/>
    <property type="project" value="TreeGrafter"/>
</dbReference>
<evidence type="ECO:0000256" key="7">
    <source>
        <dbReference type="SAM" id="SignalP"/>
    </source>
</evidence>
<evidence type="ECO:0000256" key="4">
    <source>
        <dbReference type="ARBA" id="ARBA00022801"/>
    </source>
</evidence>
<dbReference type="RefSeq" id="XP_029739039.1">
    <property type="nucleotide sequence ID" value="XM_029884329.1"/>
</dbReference>
<keyword evidence="5" id="KW-0865">Zymogen</keyword>
<protein>
    <recommendedName>
        <fullName evidence="10">Peptidase A1 domain-containing protein</fullName>
    </recommendedName>
</protein>
<evidence type="ECO:0000313" key="8">
    <source>
        <dbReference type="EMBL" id="TKY87054.1"/>
    </source>
</evidence>
<keyword evidence="1" id="KW-0645">Protease</keyword>
<evidence type="ECO:0000256" key="5">
    <source>
        <dbReference type="ARBA" id="ARBA00023145"/>
    </source>
</evidence>
<keyword evidence="9" id="KW-1185">Reference proteome</keyword>
<name>A0A4U7KRG8_9BASI</name>
<dbReference type="EMBL" id="SRRM01000014">
    <property type="protein sequence ID" value="TKY87054.1"/>
    <property type="molecule type" value="Genomic_DNA"/>
</dbReference>
<dbReference type="PANTHER" id="PTHR47965">
    <property type="entry name" value="ASPARTYL PROTEASE-RELATED"/>
    <property type="match status" value="1"/>
</dbReference>
<dbReference type="AlphaFoldDB" id="A0A4U7KRG8"/>
<keyword evidence="4" id="KW-0378">Hydrolase</keyword>
<dbReference type="InterPro" id="IPR001461">
    <property type="entry name" value="Aspartic_peptidase_A1"/>
</dbReference>
<organism evidence="8 9">
    <name type="scientific">Sporisorium graminicola</name>
    <dbReference type="NCBI Taxonomy" id="280036"/>
    <lineage>
        <taxon>Eukaryota</taxon>
        <taxon>Fungi</taxon>
        <taxon>Dikarya</taxon>
        <taxon>Basidiomycota</taxon>
        <taxon>Ustilaginomycotina</taxon>
        <taxon>Ustilaginomycetes</taxon>
        <taxon>Ustilaginales</taxon>
        <taxon>Ustilaginaceae</taxon>
        <taxon>Sporisorium</taxon>
    </lineage>
</organism>
<dbReference type="OrthoDB" id="2551191at2759"/>
<evidence type="ECO:0000256" key="2">
    <source>
        <dbReference type="ARBA" id="ARBA00022729"/>
    </source>
</evidence>
<feature type="chain" id="PRO_5020760945" description="Peptidase A1 domain-containing protein" evidence="7">
    <location>
        <begin position="38"/>
        <end position="566"/>
    </location>
</feature>
<reference evidence="8 9" key="1">
    <citation type="submission" date="2019-05" db="EMBL/GenBank/DDBJ databases">
        <title>Sporisorium graminicola CBS 10092 draft sequencing and annotation.</title>
        <authorList>
            <person name="Solano-Gonzalez S."/>
            <person name="Caddick M.X."/>
            <person name="Darby A."/>
        </authorList>
    </citation>
    <scope>NUCLEOTIDE SEQUENCE [LARGE SCALE GENOMIC DNA]</scope>
    <source>
        <strain evidence="8 9">CBS 10092</strain>
    </source>
</reference>
<evidence type="ECO:0000313" key="9">
    <source>
        <dbReference type="Proteomes" id="UP000306050"/>
    </source>
</evidence>
<dbReference type="GO" id="GO:0006508">
    <property type="term" value="P:proteolysis"/>
    <property type="evidence" value="ECO:0007669"/>
    <property type="project" value="UniProtKB-KW"/>
</dbReference>